<sequence length="61" mass="6912">MDSKGWIKVHFNVSNTGSWMEPPKVERAINEPVWIEWTMLNTRSCGAAKKVERAINGPISI</sequence>
<keyword evidence="2" id="KW-1185">Reference proteome</keyword>
<reference evidence="1" key="1">
    <citation type="submission" date="2020-09" db="EMBL/GenBank/DDBJ databases">
        <title>Genome-Enabled Discovery of Anthraquinone Biosynthesis in Senna tora.</title>
        <authorList>
            <person name="Kang S.-H."/>
            <person name="Pandey R.P."/>
            <person name="Lee C.-M."/>
            <person name="Sim J.-S."/>
            <person name="Jeong J.-T."/>
            <person name="Choi B.-S."/>
            <person name="Jung M."/>
            <person name="Ginzburg D."/>
            <person name="Zhao K."/>
            <person name="Won S.Y."/>
            <person name="Oh T.-J."/>
            <person name="Yu Y."/>
            <person name="Kim N.-H."/>
            <person name="Lee O.R."/>
            <person name="Lee T.-H."/>
            <person name="Bashyal P."/>
            <person name="Kim T.-S."/>
            <person name="Lee W.-H."/>
            <person name="Kawkins C."/>
            <person name="Kim C.-K."/>
            <person name="Kim J.S."/>
            <person name="Ahn B.O."/>
            <person name="Rhee S.Y."/>
            <person name="Sohng J.K."/>
        </authorList>
    </citation>
    <scope>NUCLEOTIDE SEQUENCE</scope>
    <source>
        <tissue evidence="1">Leaf</tissue>
    </source>
</reference>
<comment type="caution">
    <text evidence="1">The sequence shown here is derived from an EMBL/GenBank/DDBJ whole genome shotgun (WGS) entry which is preliminary data.</text>
</comment>
<protein>
    <submittedName>
        <fullName evidence="1">Uncharacterized protein</fullName>
    </submittedName>
</protein>
<evidence type="ECO:0000313" key="2">
    <source>
        <dbReference type="Proteomes" id="UP000634136"/>
    </source>
</evidence>
<name>A0A834W210_9FABA</name>
<organism evidence="1 2">
    <name type="scientific">Senna tora</name>
    <dbReference type="NCBI Taxonomy" id="362788"/>
    <lineage>
        <taxon>Eukaryota</taxon>
        <taxon>Viridiplantae</taxon>
        <taxon>Streptophyta</taxon>
        <taxon>Embryophyta</taxon>
        <taxon>Tracheophyta</taxon>
        <taxon>Spermatophyta</taxon>
        <taxon>Magnoliopsida</taxon>
        <taxon>eudicotyledons</taxon>
        <taxon>Gunneridae</taxon>
        <taxon>Pentapetalae</taxon>
        <taxon>rosids</taxon>
        <taxon>fabids</taxon>
        <taxon>Fabales</taxon>
        <taxon>Fabaceae</taxon>
        <taxon>Caesalpinioideae</taxon>
        <taxon>Cassia clade</taxon>
        <taxon>Senna</taxon>
    </lineage>
</organism>
<dbReference type="AlphaFoldDB" id="A0A834W210"/>
<dbReference type="EMBL" id="JAAIUW010000013">
    <property type="protein sequence ID" value="KAF7802941.1"/>
    <property type="molecule type" value="Genomic_DNA"/>
</dbReference>
<proteinExistence type="predicted"/>
<evidence type="ECO:0000313" key="1">
    <source>
        <dbReference type="EMBL" id="KAF7802941.1"/>
    </source>
</evidence>
<accession>A0A834W210</accession>
<dbReference type="Proteomes" id="UP000634136">
    <property type="component" value="Unassembled WGS sequence"/>
</dbReference>
<gene>
    <name evidence="1" type="ORF">G2W53_042052</name>
</gene>